<reference evidence="1" key="1">
    <citation type="journal article" date="2022" name="Int. J. Mol. Sci.">
        <title>Draft Genome of Tanacetum Coccineum: Genomic Comparison of Closely Related Tanacetum-Family Plants.</title>
        <authorList>
            <person name="Yamashiro T."/>
            <person name="Shiraishi A."/>
            <person name="Nakayama K."/>
            <person name="Satake H."/>
        </authorList>
    </citation>
    <scope>NUCLEOTIDE SEQUENCE</scope>
</reference>
<evidence type="ECO:0000313" key="1">
    <source>
        <dbReference type="EMBL" id="GJS70660.1"/>
    </source>
</evidence>
<evidence type="ECO:0000313" key="2">
    <source>
        <dbReference type="Proteomes" id="UP001151760"/>
    </source>
</evidence>
<protein>
    <submittedName>
        <fullName evidence="1">Uncharacterized protein</fullName>
    </submittedName>
</protein>
<proteinExistence type="predicted"/>
<reference evidence="1" key="2">
    <citation type="submission" date="2022-01" db="EMBL/GenBank/DDBJ databases">
        <authorList>
            <person name="Yamashiro T."/>
            <person name="Shiraishi A."/>
            <person name="Satake H."/>
            <person name="Nakayama K."/>
        </authorList>
    </citation>
    <scope>NUCLEOTIDE SEQUENCE</scope>
</reference>
<name>A0ABQ4Y0T1_9ASTR</name>
<keyword evidence="2" id="KW-1185">Reference proteome</keyword>
<comment type="caution">
    <text evidence="1">The sequence shown here is derived from an EMBL/GenBank/DDBJ whole genome shotgun (WGS) entry which is preliminary data.</text>
</comment>
<sequence>MIVMIVESRIGFEGLGGFDSNKEEVVPKVDDVSLVDRVFDSVFGGDWEEDLVMGEGVVVASSSLERLKKSCLGGMIVSLIFFKGLEEEASVEAIEVRYEGDEDDKKNGEDEYLI</sequence>
<gene>
    <name evidence="1" type="ORF">Tco_0703501</name>
</gene>
<dbReference type="EMBL" id="BQNB010009948">
    <property type="protein sequence ID" value="GJS70660.1"/>
    <property type="molecule type" value="Genomic_DNA"/>
</dbReference>
<dbReference type="Proteomes" id="UP001151760">
    <property type="component" value="Unassembled WGS sequence"/>
</dbReference>
<accession>A0ABQ4Y0T1</accession>
<organism evidence="1 2">
    <name type="scientific">Tanacetum coccineum</name>
    <dbReference type="NCBI Taxonomy" id="301880"/>
    <lineage>
        <taxon>Eukaryota</taxon>
        <taxon>Viridiplantae</taxon>
        <taxon>Streptophyta</taxon>
        <taxon>Embryophyta</taxon>
        <taxon>Tracheophyta</taxon>
        <taxon>Spermatophyta</taxon>
        <taxon>Magnoliopsida</taxon>
        <taxon>eudicotyledons</taxon>
        <taxon>Gunneridae</taxon>
        <taxon>Pentapetalae</taxon>
        <taxon>asterids</taxon>
        <taxon>campanulids</taxon>
        <taxon>Asterales</taxon>
        <taxon>Asteraceae</taxon>
        <taxon>Asteroideae</taxon>
        <taxon>Anthemideae</taxon>
        <taxon>Anthemidinae</taxon>
        <taxon>Tanacetum</taxon>
    </lineage>
</organism>